<dbReference type="Proteomes" id="UP000789920">
    <property type="component" value="Unassembled WGS sequence"/>
</dbReference>
<sequence>WISNVTADCTDEMFMPLTPPPSRHDEESDATSISDSSIIRSAITKRNCAIDQAKEDADIVITDVLGPNTNCDDNSDAMSVSTVISSSHSFRDAHCYHNNSTTSIPSSNGAIIERRQDNDPYLHKHLYDFNCTLSPEARQMNPLYNFNHLSPQGAMRTDTAYYDFNHQIPQVNNPPLSESIRTNCVTYILPTSVKTTIFLGGS</sequence>
<organism evidence="1 2">
    <name type="scientific">Racocetra persica</name>
    <dbReference type="NCBI Taxonomy" id="160502"/>
    <lineage>
        <taxon>Eukaryota</taxon>
        <taxon>Fungi</taxon>
        <taxon>Fungi incertae sedis</taxon>
        <taxon>Mucoromycota</taxon>
        <taxon>Glomeromycotina</taxon>
        <taxon>Glomeromycetes</taxon>
        <taxon>Diversisporales</taxon>
        <taxon>Gigasporaceae</taxon>
        <taxon>Racocetra</taxon>
    </lineage>
</organism>
<keyword evidence="2" id="KW-1185">Reference proteome</keyword>
<name>A0ACA9RXN6_9GLOM</name>
<feature type="non-terminal residue" evidence="1">
    <location>
        <position position="1"/>
    </location>
</feature>
<feature type="non-terminal residue" evidence="1">
    <location>
        <position position="202"/>
    </location>
</feature>
<protein>
    <submittedName>
        <fullName evidence="1">11303_t:CDS:1</fullName>
    </submittedName>
</protein>
<gene>
    <name evidence="1" type="ORF">RPERSI_LOCUS24374</name>
</gene>
<reference evidence="1" key="1">
    <citation type="submission" date="2021-06" db="EMBL/GenBank/DDBJ databases">
        <authorList>
            <person name="Kallberg Y."/>
            <person name="Tangrot J."/>
            <person name="Rosling A."/>
        </authorList>
    </citation>
    <scope>NUCLEOTIDE SEQUENCE</scope>
    <source>
        <strain evidence="1">MA461A</strain>
    </source>
</reference>
<proteinExistence type="predicted"/>
<dbReference type="EMBL" id="CAJVQC010078106">
    <property type="protein sequence ID" value="CAG8816084.1"/>
    <property type="molecule type" value="Genomic_DNA"/>
</dbReference>
<evidence type="ECO:0000313" key="1">
    <source>
        <dbReference type="EMBL" id="CAG8816084.1"/>
    </source>
</evidence>
<accession>A0ACA9RXN6</accession>
<evidence type="ECO:0000313" key="2">
    <source>
        <dbReference type="Proteomes" id="UP000789920"/>
    </source>
</evidence>
<comment type="caution">
    <text evidence="1">The sequence shown here is derived from an EMBL/GenBank/DDBJ whole genome shotgun (WGS) entry which is preliminary data.</text>
</comment>